<dbReference type="NCBIfam" id="NF002370">
    <property type="entry name" value="PRK01355.1"/>
    <property type="match status" value="1"/>
</dbReference>
<dbReference type="Pfam" id="PF02525">
    <property type="entry name" value="Flavodoxin_2"/>
    <property type="match status" value="1"/>
</dbReference>
<keyword evidence="3" id="KW-1185">Reference proteome</keyword>
<evidence type="ECO:0000259" key="1">
    <source>
        <dbReference type="Pfam" id="PF02525"/>
    </source>
</evidence>
<dbReference type="InterPro" id="IPR050104">
    <property type="entry name" value="FMN-dep_NADH:Q_OxRdtase_AzoR1"/>
</dbReference>
<dbReference type="InterPro" id="IPR003680">
    <property type="entry name" value="Flavodoxin_fold"/>
</dbReference>
<evidence type="ECO:0000313" key="3">
    <source>
        <dbReference type="Proteomes" id="UP000320801"/>
    </source>
</evidence>
<name>A0A507SPS4_9BACT</name>
<comment type="caution">
    <text evidence="2">The sequence shown here is derived from an EMBL/GenBank/DDBJ whole genome shotgun (WGS) entry which is preliminary data.</text>
</comment>
<dbReference type="AlphaFoldDB" id="A0A507SPS4"/>
<gene>
    <name evidence="2" type="ORF">E1I18_03015</name>
</gene>
<evidence type="ECO:0000313" key="2">
    <source>
        <dbReference type="EMBL" id="TQC51362.1"/>
    </source>
</evidence>
<feature type="domain" description="Flavodoxin-like fold" evidence="1">
    <location>
        <begin position="5"/>
        <end position="189"/>
    </location>
</feature>
<protein>
    <submittedName>
        <fullName evidence="2">FMN-dependent NADH-azoreductase</fullName>
    </submittedName>
</protein>
<proteinExistence type="predicted"/>
<dbReference type="RefSeq" id="WP_141484123.1">
    <property type="nucleotide sequence ID" value="NZ_SMDN01000012.1"/>
</dbReference>
<dbReference type="Proteomes" id="UP000320801">
    <property type="component" value="Unassembled WGS sequence"/>
</dbReference>
<dbReference type="Gene3D" id="3.40.50.360">
    <property type="match status" value="1"/>
</dbReference>
<sequence length="200" mass="22137">MESIKILSVTGSVNKESLSVKLNNAVVSKLLMQYPNSLLTRLDTSHSEFANLSLNEVSFASFFNDANSDYWIEKLHESDILVLSTPMVNFTYAAGIKNFIDAIAVANKTFSYKYSKKGGSVGLLNKLKVILIGTQGAPIGWYPFAAFIDNLEGIFNFLGAKQIEKIVVDANKVEPRSALKHEQIIDSLDQQLDAIVQKMQ</sequence>
<dbReference type="PANTHER" id="PTHR43741">
    <property type="entry name" value="FMN-DEPENDENT NADH-AZOREDUCTASE 1"/>
    <property type="match status" value="1"/>
</dbReference>
<dbReference type="PANTHER" id="PTHR43741:SF4">
    <property type="entry name" value="FMN-DEPENDENT NADH:QUINONE OXIDOREDUCTASE"/>
    <property type="match status" value="1"/>
</dbReference>
<dbReference type="OrthoDB" id="9805013at2"/>
<organism evidence="2 3">
    <name type="scientific">Mycoplasmopsis mucosicanis</name>
    <dbReference type="NCBI Taxonomy" id="458208"/>
    <lineage>
        <taxon>Bacteria</taxon>
        <taxon>Bacillati</taxon>
        <taxon>Mycoplasmatota</taxon>
        <taxon>Mycoplasmoidales</taxon>
        <taxon>Metamycoplasmataceae</taxon>
        <taxon>Mycoplasmopsis</taxon>
    </lineage>
</organism>
<reference evidence="2 3" key="1">
    <citation type="submission" date="2019-03" db="EMBL/GenBank/DDBJ databases">
        <title>Characterization of a novel Mycoplasma cynos real-time PCR assay.</title>
        <authorList>
            <person name="Tallmadge R.L."/>
            <person name="Mitchell P.K."/>
            <person name="Goodman L."/>
        </authorList>
    </citation>
    <scope>NUCLEOTIDE SEQUENCE [LARGE SCALE GENOMIC DNA]</scope>
    <source>
        <strain evidence="2 3">1642</strain>
    </source>
</reference>
<accession>A0A507SPS4</accession>
<dbReference type="EMBL" id="SMDN01000012">
    <property type="protein sequence ID" value="TQC51362.1"/>
    <property type="molecule type" value="Genomic_DNA"/>
</dbReference>
<dbReference type="InterPro" id="IPR029039">
    <property type="entry name" value="Flavoprotein-like_sf"/>
</dbReference>
<dbReference type="SUPFAM" id="SSF52218">
    <property type="entry name" value="Flavoproteins"/>
    <property type="match status" value="1"/>
</dbReference>